<evidence type="ECO:0000313" key="1">
    <source>
        <dbReference type="EMBL" id="CAK7223789.1"/>
    </source>
</evidence>
<evidence type="ECO:0000313" key="2">
    <source>
        <dbReference type="Proteomes" id="UP001642405"/>
    </source>
</evidence>
<name>A0ABP0BVW9_9PEZI</name>
<comment type="caution">
    <text evidence="1">The sequence shown here is derived from an EMBL/GenBank/DDBJ whole genome shotgun (WGS) entry which is preliminary data.</text>
</comment>
<proteinExistence type="predicted"/>
<reference evidence="1 2" key="1">
    <citation type="submission" date="2024-01" db="EMBL/GenBank/DDBJ databases">
        <authorList>
            <person name="Allen C."/>
            <person name="Tagirdzhanova G."/>
        </authorList>
    </citation>
    <scope>NUCLEOTIDE SEQUENCE [LARGE SCALE GENOMIC DNA]</scope>
</reference>
<gene>
    <name evidence="1" type="ORF">SCUCBS95973_005300</name>
</gene>
<dbReference type="EMBL" id="CAWUHB010000028">
    <property type="protein sequence ID" value="CAK7223789.1"/>
    <property type="molecule type" value="Genomic_DNA"/>
</dbReference>
<protein>
    <submittedName>
        <fullName evidence="1">Uncharacterized protein</fullName>
    </submittedName>
</protein>
<organism evidence="1 2">
    <name type="scientific">Sporothrix curviconia</name>
    <dbReference type="NCBI Taxonomy" id="1260050"/>
    <lineage>
        <taxon>Eukaryota</taxon>
        <taxon>Fungi</taxon>
        <taxon>Dikarya</taxon>
        <taxon>Ascomycota</taxon>
        <taxon>Pezizomycotina</taxon>
        <taxon>Sordariomycetes</taxon>
        <taxon>Sordariomycetidae</taxon>
        <taxon>Ophiostomatales</taxon>
        <taxon>Ophiostomataceae</taxon>
        <taxon>Sporothrix</taxon>
    </lineage>
</organism>
<keyword evidence="2" id="KW-1185">Reference proteome</keyword>
<accession>A0ABP0BVW9</accession>
<sequence length="62" mass="6721">MPRRAFLADVELLSSKAASDTHPHIIKVSFDSDNDVVSVTFEYSGLAEPIVLGILCGETIPF</sequence>
<dbReference type="Proteomes" id="UP001642405">
    <property type="component" value="Unassembled WGS sequence"/>
</dbReference>